<keyword evidence="7" id="KW-1185">Reference proteome</keyword>
<evidence type="ECO:0000313" key="7">
    <source>
        <dbReference type="Proteomes" id="UP001642483"/>
    </source>
</evidence>
<dbReference type="InterPro" id="IPR000225">
    <property type="entry name" value="Armadillo"/>
</dbReference>
<dbReference type="Gene3D" id="1.25.10.10">
    <property type="entry name" value="Leucine-rich Repeat Variant"/>
    <property type="match status" value="1"/>
</dbReference>
<sequence>MSSLNDATIPKLTDDVYVSKPLFLQQLCIDVIKKHPGLLFENNEVGPTKFHSTVFLPALITDDLLEQMLAFEDNCDNLLNVFSNQFKCCLQRLKLANVSVKFQTLLQICTHQKLHTLELINVELIDHEHNGKRILELSNGNRLQTFVLQNVKVQPAEVKISLFKRFNREENPQLTSIRLSKQKCAWSILLSNELPVFLDCLELSDIEESRIENSHILNLNFSMLDGSRYKDDNSFSVPFLQRFSTSSNRKADDAMKMEDSDSDFLHEELPQVYLLPQYRLQSMVKSLSSLILYNTSIGSDDVDVIFRLVNLNYLDISVCSRSDRSQNVERPDVSVFEIINKLPKLHSLDVSATDIANQLYTAGIRNTITGERKLSQPVSRRLDFIALCESDGCEVLDVYSLAESVAGHNSDHQIITSIQHNINRPTELTAAFSRLYEFRRNESHSLPCPNRLLKLLLEAVHRHPQDNNLLLMCTANLFFLTRQSYTFYAVPQRNGIITAFMKILTLHMDNNLIVRNVLLTLYHFDVPCDFIFNFDVIAKTILNALNRHQFNNEVNTLAMHLCNTMVCSLQYDLKRDVRRLDFVPTIVDVIKKRLNDKLCDEVMEVAWSTLWNVTDETPQNSTEFIDLGGLELLEKCFQEFETKPELHKNIMGLVGNIAEVKELRPRLMQSILIERFRKLLTGDSPGIEVKYNSCGTLAHIISDGPEAWTIEEPRRDDVRENMYDVIESWDLCSQRNINYRSFLPILRLAECDVPECIHWAVWALCNLSGIDARYIRLLLEENGVNVLTAVLEKNIRPKTKELAAATLQKIEEYRSTHDSDIQDDFG</sequence>
<dbReference type="SUPFAM" id="SSF48371">
    <property type="entry name" value="ARM repeat"/>
    <property type="match status" value="1"/>
</dbReference>
<feature type="domain" description="Protein zer-1 homolog-like C-terminal" evidence="4">
    <location>
        <begin position="460"/>
        <end position="811"/>
    </location>
</feature>
<dbReference type="InterPro" id="IPR055142">
    <property type="entry name" value="ZER1-like_C"/>
</dbReference>
<dbReference type="InterPro" id="IPR056845">
    <property type="entry name" value="LRR_Zer-1"/>
</dbReference>
<evidence type="ECO:0000256" key="2">
    <source>
        <dbReference type="ARBA" id="ARBA00022614"/>
    </source>
</evidence>
<dbReference type="EMBL" id="CAWYQH010000002">
    <property type="protein sequence ID" value="CAK8673706.1"/>
    <property type="molecule type" value="Genomic_DNA"/>
</dbReference>
<dbReference type="Pfam" id="PF22964">
    <property type="entry name" value="ZER1-like_2nd"/>
    <property type="match status" value="1"/>
</dbReference>
<evidence type="ECO:0000256" key="3">
    <source>
        <dbReference type="ARBA" id="ARBA00022786"/>
    </source>
</evidence>
<gene>
    <name evidence="6" type="ORF">CVLEPA_LOCUS3470</name>
</gene>
<evidence type="ECO:0000259" key="4">
    <source>
        <dbReference type="Pfam" id="PF22964"/>
    </source>
</evidence>
<evidence type="ECO:0000256" key="1">
    <source>
        <dbReference type="ARBA" id="ARBA00009420"/>
    </source>
</evidence>
<dbReference type="SMART" id="SM00185">
    <property type="entry name" value="ARM"/>
    <property type="match status" value="2"/>
</dbReference>
<comment type="similarity">
    <text evidence="1">Belongs to the zyg-11 family.</text>
</comment>
<dbReference type="PANTHER" id="PTHR12904">
    <property type="match status" value="1"/>
</dbReference>
<keyword evidence="2" id="KW-0433">Leucine-rich repeat</keyword>
<evidence type="ECO:0000259" key="5">
    <source>
        <dbReference type="Pfam" id="PF25013"/>
    </source>
</evidence>
<dbReference type="Pfam" id="PF25013">
    <property type="entry name" value="LRR_Zer-1"/>
    <property type="match status" value="1"/>
</dbReference>
<feature type="domain" description="Zer-1-like leucine-rich repeats region" evidence="5">
    <location>
        <begin position="283"/>
        <end position="385"/>
    </location>
</feature>
<name>A0ABP0F1W0_CLALP</name>
<keyword evidence="3" id="KW-0833">Ubl conjugation pathway</keyword>
<organism evidence="6 7">
    <name type="scientific">Clavelina lepadiformis</name>
    <name type="common">Light-bulb sea squirt</name>
    <name type="synonym">Ascidia lepadiformis</name>
    <dbReference type="NCBI Taxonomy" id="159417"/>
    <lineage>
        <taxon>Eukaryota</taxon>
        <taxon>Metazoa</taxon>
        <taxon>Chordata</taxon>
        <taxon>Tunicata</taxon>
        <taxon>Ascidiacea</taxon>
        <taxon>Aplousobranchia</taxon>
        <taxon>Clavelinidae</taxon>
        <taxon>Clavelina</taxon>
    </lineage>
</organism>
<accession>A0ABP0F1W0</accession>
<reference evidence="6 7" key="1">
    <citation type="submission" date="2024-02" db="EMBL/GenBank/DDBJ databases">
        <authorList>
            <person name="Daric V."/>
            <person name="Darras S."/>
        </authorList>
    </citation>
    <scope>NUCLEOTIDE SEQUENCE [LARGE SCALE GENOMIC DNA]</scope>
</reference>
<dbReference type="InterPro" id="IPR051341">
    <property type="entry name" value="Zyg-11_UBL_adapter"/>
</dbReference>
<dbReference type="PANTHER" id="PTHR12904:SF23">
    <property type="entry name" value="PROTEIN ZER-1 HOMOLOG"/>
    <property type="match status" value="1"/>
</dbReference>
<protein>
    <submittedName>
        <fullName evidence="6">Uncharacterized protein</fullName>
    </submittedName>
</protein>
<dbReference type="InterPro" id="IPR011989">
    <property type="entry name" value="ARM-like"/>
</dbReference>
<dbReference type="InterPro" id="IPR016024">
    <property type="entry name" value="ARM-type_fold"/>
</dbReference>
<dbReference type="Proteomes" id="UP001642483">
    <property type="component" value="Unassembled WGS sequence"/>
</dbReference>
<comment type="caution">
    <text evidence="6">The sequence shown here is derived from an EMBL/GenBank/DDBJ whole genome shotgun (WGS) entry which is preliminary data.</text>
</comment>
<proteinExistence type="inferred from homology"/>
<evidence type="ECO:0000313" key="6">
    <source>
        <dbReference type="EMBL" id="CAK8673706.1"/>
    </source>
</evidence>